<feature type="non-terminal residue" evidence="1">
    <location>
        <position position="1"/>
    </location>
</feature>
<gene>
    <name evidence="1" type="primary">jg1520</name>
    <name evidence="1" type="ORF">PAEG_LOCUS1419</name>
</gene>
<keyword evidence="2" id="KW-1185">Reference proteome</keyword>
<dbReference type="AlphaFoldDB" id="A0A8S4QGC7"/>
<comment type="caution">
    <text evidence="1">The sequence shown here is derived from an EMBL/GenBank/DDBJ whole genome shotgun (WGS) entry which is preliminary data.</text>
</comment>
<sequence length="52" mass="5998">HNEQQSSLQRTKEVETQINTILPERDGYMQKGRHKPHLAARPSQFLLTTPSV</sequence>
<proteinExistence type="predicted"/>
<organism evidence="1 2">
    <name type="scientific">Pararge aegeria aegeria</name>
    <dbReference type="NCBI Taxonomy" id="348720"/>
    <lineage>
        <taxon>Eukaryota</taxon>
        <taxon>Metazoa</taxon>
        <taxon>Ecdysozoa</taxon>
        <taxon>Arthropoda</taxon>
        <taxon>Hexapoda</taxon>
        <taxon>Insecta</taxon>
        <taxon>Pterygota</taxon>
        <taxon>Neoptera</taxon>
        <taxon>Endopterygota</taxon>
        <taxon>Lepidoptera</taxon>
        <taxon>Glossata</taxon>
        <taxon>Ditrysia</taxon>
        <taxon>Papilionoidea</taxon>
        <taxon>Nymphalidae</taxon>
        <taxon>Satyrinae</taxon>
        <taxon>Satyrini</taxon>
        <taxon>Parargina</taxon>
        <taxon>Pararge</taxon>
    </lineage>
</organism>
<name>A0A8S4QGC7_9NEOP</name>
<accession>A0A8S4QGC7</accession>
<evidence type="ECO:0000313" key="1">
    <source>
        <dbReference type="EMBL" id="CAH2208966.1"/>
    </source>
</evidence>
<protein>
    <submittedName>
        <fullName evidence="1">Jg1520 protein</fullName>
    </submittedName>
</protein>
<dbReference type="Proteomes" id="UP000838756">
    <property type="component" value="Unassembled WGS sequence"/>
</dbReference>
<reference evidence="1" key="1">
    <citation type="submission" date="2022-03" db="EMBL/GenBank/DDBJ databases">
        <authorList>
            <person name="Lindestad O."/>
        </authorList>
    </citation>
    <scope>NUCLEOTIDE SEQUENCE</scope>
</reference>
<evidence type="ECO:0000313" key="2">
    <source>
        <dbReference type="Proteomes" id="UP000838756"/>
    </source>
</evidence>
<dbReference type="EMBL" id="CAKXAJ010004965">
    <property type="protein sequence ID" value="CAH2208966.1"/>
    <property type="molecule type" value="Genomic_DNA"/>
</dbReference>